<dbReference type="GO" id="GO:0046872">
    <property type="term" value="F:metal ion binding"/>
    <property type="evidence" value="ECO:0007669"/>
    <property type="project" value="UniProtKB-KW"/>
</dbReference>
<dbReference type="PANTHER" id="PTHR13184:SF5">
    <property type="entry name" value="METHYLTRANSFERASE-LIKE PROTEIN 17, MITOCHONDRIAL"/>
    <property type="match status" value="1"/>
</dbReference>
<evidence type="ECO:0000256" key="1">
    <source>
        <dbReference type="ARBA" id="ARBA00004173"/>
    </source>
</evidence>
<name>A0A3N2PIV0_SODAK</name>
<dbReference type="GO" id="GO:0008168">
    <property type="term" value="F:methyltransferase activity"/>
    <property type="evidence" value="ECO:0007669"/>
    <property type="project" value="InterPro"/>
</dbReference>
<feature type="compositionally biased region" description="Polar residues" evidence="8">
    <location>
        <begin position="87"/>
        <end position="99"/>
    </location>
</feature>
<dbReference type="GO" id="GO:0005763">
    <property type="term" value="C:mitochondrial small ribosomal subunit"/>
    <property type="evidence" value="ECO:0007669"/>
    <property type="project" value="TreeGrafter"/>
</dbReference>
<dbReference type="SUPFAM" id="SSF53335">
    <property type="entry name" value="S-adenosyl-L-methionine-dependent methyltransferases"/>
    <property type="match status" value="1"/>
</dbReference>
<keyword evidence="5" id="KW-0411">Iron-sulfur</keyword>
<feature type="region of interest" description="Disordered" evidence="8">
    <location>
        <begin position="873"/>
        <end position="903"/>
    </location>
</feature>
<evidence type="ECO:0000313" key="10">
    <source>
        <dbReference type="Proteomes" id="UP000272025"/>
    </source>
</evidence>
<sequence>MSKMLAAGSLRNVCPGCRARVSTLSVRRISSHTTFVSPSVASRRGNQILPLSATTTATRAQTLRTFHTSPRSLHDPVGSKQAPPDPASSSGQPATQGDSVVSDIETVVHEARQRFRDTLPKDYLSKEEYELYVRLYGHPLRTTTPEDVGMPFLGVDDTPSSSARKNPGDPVLLREIEGGEFEEITYVRETVTSENDATQSAATDEDTTQTNPPQPNEDSLSDAQVEYISAIARNQREYDALIQLRKDFEAANLEALRDAEERGQESFSGKVRAEVRESNTGTPEAAVRDEIEQERTFGKRVQSAAAEQFFDRLDLDEVEGHEDDRATTSRTHPYTVEGRFSTNPRTLFLPQTTFSDPIDQLLERTSIKHIREAAESSLGGPGLPHSPVTPASKRNVPQQGLGLRASQHKMTQIEADAFIAAVLPGAYAAAMSTLVEVRKRLGTDWLRSLLKRGAGPGQGPRVLDFGGGGAGLAAWQDVVQAEWDAMRDGGDKQANKGAAPPGKKTVVIGSESLRHRVSRFLHDTTFLPRLPDYLHSSETADQHLDAPQTPQPRKVYDVIVASYVLLPVKEDHRRKAVLNQLWSLLSPNGGVLVVIEKAHPRGFEAVADVRDKLLREYLVTPDKSATTGRTAHEAKEKEENMDPAFTRVKEPGMIVAPCTNHRACPMYKTPGKSEGRKDICSFQQRFVRPRFLQQVLEAKHRNHDDVEFSYVAIRRGVEAPADMLVGTEATERAFAGYGGEGEVEAEDADGEAVRPPHMLSLPRQVLPPLKRKGHVQLEVCTPSGKIERWTVPKSRGRLAYHDARKAAWGDLWALGAKTRVERGLRLGRPTVEDDGGVRARQAREAREAKGGKKKSKKVNIDYDETGIKAVRGVDVTPDRRTKGGRKARQTSLMEDLMAEEENR</sequence>
<dbReference type="PANTHER" id="PTHR13184">
    <property type="entry name" value="37S RIBOSOMAL PROTEIN S22"/>
    <property type="match status" value="1"/>
</dbReference>
<feature type="region of interest" description="Disordered" evidence="8">
    <location>
        <begin position="374"/>
        <end position="396"/>
    </location>
</feature>
<evidence type="ECO:0008006" key="11">
    <source>
        <dbReference type="Google" id="ProtNLM"/>
    </source>
</evidence>
<dbReference type="InterPro" id="IPR052571">
    <property type="entry name" value="Mt_RNA_Methyltransferase"/>
</dbReference>
<dbReference type="RefSeq" id="XP_028462277.1">
    <property type="nucleotide sequence ID" value="XM_028611021.1"/>
</dbReference>
<dbReference type="InterPro" id="IPR029063">
    <property type="entry name" value="SAM-dependent_MTases_sf"/>
</dbReference>
<evidence type="ECO:0000256" key="7">
    <source>
        <dbReference type="ARBA" id="ARBA00045681"/>
    </source>
</evidence>
<dbReference type="GO" id="GO:0051536">
    <property type="term" value="F:iron-sulfur cluster binding"/>
    <property type="evidence" value="ECO:0007669"/>
    <property type="project" value="UniProtKB-KW"/>
</dbReference>
<dbReference type="OrthoDB" id="421327at2759"/>
<feature type="region of interest" description="Disordered" evidence="8">
    <location>
        <begin position="261"/>
        <end position="285"/>
    </location>
</feature>
<feature type="region of interest" description="Disordered" evidence="8">
    <location>
        <begin position="830"/>
        <end position="857"/>
    </location>
</feature>
<gene>
    <name evidence="9" type="ORF">SODALDRAFT_329725</name>
</gene>
<reference evidence="9 10" key="1">
    <citation type="journal article" date="2018" name="Mol. Ecol.">
        <title>The obligate alkalophilic soda-lake fungus Sodiomyces alkalinus has shifted to a protein diet.</title>
        <authorList>
            <person name="Grum-Grzhimaylo A.A."/>
            <person name="Falkoski D.L."/>
            <person name="van den Heuvel J."/>
            <person name="Valero-Jimenez C.A."/>
            <person name="Min B."/>
            <person name="Choi I.G."/>
            <person name="Lipzen A."/>
            <person name="Daum C.G."/>
            <person name="Aanen D.K."/>
            <person name="Tsang A."/>
            <person name="Henrissat B."/>
            <person name="Bilanenko E.N."/>
            <person name="de Vries R.P."/>
            <person name="van Kan J.A.L."/>
            <person name="Grigoriev I.V."/>
            <person name="Debets A.J.M."/>
        </authorList>
    </citation>
    <scope>NUCLEOTIDE SEQUENCE [LARGE SCALE GENOMIC DNA]</scope>
    <source>
        <strain evidence="9 10">F11</strain>
    </source>
</reference>
<keyword evidence="10" id="KW-1185">Reference proteome</keyword>
<dbReference type="GO" id="GO:0006412">
    <property type="term" value="P:translation"/>
    <property type="evidence" value="ECO:0007669"/>
    <property type="project" value="InterPro"/>
</dbReference>
<dbReference type="EMBL" id="ML119069">
    <property type="protein sequence ID" value="ROT34471.1"/>
    <property type="molecule type" value="Genomic_DNA"/>
</dbReference>
<organism evidence="9 10">
    <name type="scientific">Sodiomyces alkalinus (strain CBS 110278 / VKM F-3762 / F11)</name>
    <name type="common">Alkaliphilic filamentous fungus</name>
    <dbReference type="NCBI Taxonomy" id="1314773"/>
    <lineage>
        <taxon>Eukaryota</taxon>
        <taxon>Fungi</taxon>
        <taxon>Dikarya</taxon>
        <taxon>Ascomycota</taxon>
        <taxon>Pezizomycotina</taxon>
        <taxon>Sordariomycetes</taxon>
        <taxon>Hypocreomycetidae</taxon>
        <taxon>Glomerellales</taxon>
        <taxon>Plectosphaerellaceae</taxon>
        <taxon>Sodiomyces</taxon>
    </lineage>
</organism>
<feature type="region of interest" description="Disordered" evidence="8">
    <location>
        <begin position="67"/>
        <end position="100"/>
    </location>
</feature>
<dbReference type="GO" id="GO:0003735">
    <property type="term" value="F:structural constituent of ribosome"/>
    <property type="evidence" value="ECO:0007669"/>
    <property type="project" value="TreeGrafter"/>
</dbReference>
<comment type="subcellular location">
    <subcellularLocation>
        <location evidence="1">Mitochondrion</location>
    </subcellularLocation>
</comment>
<evidence type="ECO:0000256" key="5">
    <source>
        <dbReference type="ARBA" id="ARBA00023014"/>
    </source>
</evidence>
<evidence type="ECO:0000256" key="8">
    <source>
        <dbReference type="SAM" id="MobiDB-lite"/>
    </source>
</evidence>
<dbReference type="GeneID" id="39579499"/>
<proteinExistence type="predicted"/>
<dbReference type="AlphaFoldDB" id="A0A3N2PIV0"/>
<dbReference type="Proteomes" id="UP000272025">
    <property type="component" value="Unassembled WGS sequence"/>
</dbReference>
<feature type="region of interest" description="Disordered" evidence="8">
    <location>
        <begin position="193"/>
        <end position="220"/>
    </location>
</feature>
<feature type="region of interest" description="Disordered" evidence="8">
    <location>
        <begin position="320"/>
        <end position="339"/>
    </location>
</feature>
<dbReference type="Gene3D" id="3.40.50.150">
    <property type="entry name" value="Vaccinia Virus protein VP39"/>
    <property type="match status" value="1"/>
</dbReference>
<keyword evidence="2" id="KW-0479">Metal-binding</keyword>
<dbReference type="STRING" id="1314773.A0A3N2PIV0"/>
<evidence type="ECO:0000256" key="3">
    <source>
        <dbReference type="ARBA" id="ARBA00022946"/>
    </source>
</evidence>
<evidence type="ECO:0000313" key="9">
    <source>
        <dbReference type="EMBL" id="ROT34471.1"/>
    </source>
</evidence>
<dbReference type="InterPro" id="IPR015324">
    <property type="entry name" value="Ribosomal_Rsm22-like"/>
</dbReference>
<accession>A0A3N2PIV0</accession>
<feature type="compositionally biased region" description="Basic and acidic residues" evidence="8">
    <location>
        <begin position="835"/>
        <end position="850"/>
    </location>
</feature>
<evidence type="ECO:0000256" key="4">
    <source>
        <dbReference type="ARBA" id="ARBA00023004"/>
    </source>
</evidence>
<comment type="function">
    <text evidence="7">Mitochondrial ribosome (mitoribosome) assembly factor. Binds at the interface of the head and body domains of the mitochondrial small ribosomal subunit (mt-SSU), occluding the mRNA channel and preventing compaction of the head domain towards the body. Probable inactive methyltransferase: retains the characteristic folding and ability to bind S-adenosyl-L-methionine, but it probably lost its methyltransferase activity.</text>
</comment>
<keyword evidence="4" id="KW-0408">Iron</keyword>
<keyword evidence="6" id="KW-0496">Mitochondrion</keyword>
<keyword evidence="3" id="KW-0809">Transit peptide</keyword>
<dbReference type="Pfam" id="PF09243">
    <property type="entry name" value="Rsm22"/>
    <property type="match status" value="2"/>
</dbReference>
<evidence type="ECO:0000256" key="6">
    <source>
        <dbReference type="ARBA" id="ARBA00023128"/>
    </source>
</evidence>
<evidence type="ECO:0000256" key="2">
    <source>
        <dbReference type="ARBA" id="ARBA00022723"/>
    </source>
</evidence>
<protein>
    <recommendedName>
        <fullName evidence="11">Rsm22-domain-containing protein</fullName>
    </recommendedName>
</protein>